<dbReference type="PANTHER" id="PTHR43792">
    <property type="entry name" value="GNAT FAMILY, PUTATIVE (AFU_ORTHOLOGUE AFUA_3G00765)-RELATED-RELATED"/>
    <property type="match status" value="1"/>
</dbReference>
<name>A0A074LMZ8_9BACL</name>
<dbReference type="InterPro" id="IPR016181">
    <property type="entry name" value="Acyl_CoA_acyltransferase"/>
</dbReference>
<dbReference type="STRING" id="1157490.EL26_18850"/>
<dbReference type="AlphaFoldDB" id="A0A074LMZ8"/>
<dbReference type="eggNOG" id="COG1670">
    <property type="taxonomic scope" value="Bacteria"/>
</dbReference>
<dbReference type="PROSITE" id="PS51186">
    <property type="entry name" value="GNAT"/>
    <property type="match status" value="1"/>
</dbReference>
<organism evidence="2 3">
    <name type="scientific">Tumebacillus flagellatus</name>
    <dbReference type="NCBI Taxonomy" id="1157490"/>
    <lineage>
        <taxon>Bacteria</taxon>
        <taxon>Bacillati</taxon>
        <taxon>Bacillota</taxon>
        <taxon>Bacilli</taxon>
        <taxon>Bacillales</taxon>
        <taxon>Alicyclobacillaceae</taxon>
        <taxon>Tumebacillus</taxon>
    </lineage>
</organism>
<dbReference type="PANTHER" id="PTHR43792:SF9">
    <property type="entry name" value="RIBOSOMAL-PROTEIN-ALANINE ACETYLTRANSFERASE"/>
    <property type="match status" value="1"/>
</dbReference>
<evidence type="ECO:0000313" key="2">
    <source>
        <dbReference type="EMBL" id="KEO81895.1"/>
    </source>
</evidence>
<dbReference type="GO" id="GO:0005737">
    <property type="term" value="C:cytoplasm"/>
    <property type="evidence" value="ECO:0007669"/>
    <property type="project" value="TreeGrafter"/>
</dbReference>
<dbReference type="Pfam" id="PF13302">
    <property type="entry name" value="Acetyltransf_3"/>
    <property type="match status" value="1"/>
</dbReference>
<dbReference type="EMBL" id="JMIR01000031">
    <property type="protein sequence ID" value="KEO81895.1"/>
    <property type="molecule type" value="Genomic_DNA"/>
</dbReference>
<proteinExistence type="predicted"/>
<keyword evidence="3" id="KW-1185">Reference proteome</keyword>
<dbReference type="SUPFAM" id="SSF55729">
    <property type="entry name" value="Acyl-CoA N-acyltransferases (Nat)"/>
    <property type="match status" value="1"/>
</dbReference>
<dbReference type="RefSeq" id="WP_038092034.1">
    <property type="nucleotide sequence ID" value="NZ_JMIR01000031.1"/>
</dbReference>
<feature type="domain" description="N-acetyltransferase" evidence="1">
    <location>
        <begin position="14"/>
        <end position="175"/>
    </location>
</feature>
<dbReference type="Gene3D" id="3.40.630.30">
    <property type="match status" value="1"/>
</dbReference>
<gene>
    <name evidence="2" type="ORF">EL26_18850</name>
</gene>
<dbReference type="OrthoDB" id="9795206at2"/>
<dbReference type="InterPro" id="IPR000182">
    <property type="entry name" value="GNAT_dom"/>
</dbReference>
<dbReference type="GO" id="GO:0008999">
    <property type="term" value="F:protein-N-terminal-alanine acetyltransferase activity"/>
    <property type="evidence" value="ECO:0007669"/>
    <property type="project" value="TreeGrafter"/>
</dbReference>
<comment type="caution">
    <text evidence="2">The sequence shown here is derived from an EMBL/GenBank/DDBJ whole genome shotgun (WGS) entry which is preliminary data.</text>
</comment>
<evidence type="ECO:0000259" key="1">
    <source>
        <dbReference type="PROSITE" id="PS51186"/>
    </source>
</evidence>
<protein>
    <recommendedName>
        <fullName evidence="1">N-acetyltransferase domain-containing protein</fullName>
    </recommendedName>
</protein>
<reference evidence="2 3" key="1">
    <citation type="journal article" date="2013" name="Int. J. Syst. Evol. Microbiol.">
        <title>Tumebacillus flagellatus sp. nov., an alpha-amylase/pullulanase-producing bacterium isolated from cassava wastewater.</title>
        <authorList>
            <person name="Wang Q."/>
            <person name="Xie N."/>
            <person name="Qin Y."/>
            <person name="Shen N."/>
            <person name="Zhu J."/>
            <person name="Mi H."/>
            <person name="Huang R."/>
        </authorList>
    </citation>
    <scope>NUCLEOTIDE SEQUENCE [LARGE SCALE GENOMIC DNA]</scope>
    <source>
        <strain evidence="2 3">GST4</strain>
    </source>
</reference>
<dbReference type="InterPro" id="IPR051531">
    <property type="entry name" value="N-acetyltransferase"/>
</dbReference>
<evidence type="ECO:0000313" key="3">
    <source>
        <dbReference type="Proteomes" id="UP000027931"/>
    </source>
</evidence>
<accession>A0A074LMZ8</accession>
<dbReference type="Proteomes" id="UP000027931">
    <property type="component" value="Unassembled WGS sequence"/>
</dbReference>
<sequence>MMELKFRELETARFRLRELRMEDAEAMFGYFSDPEVLKFYDLDLFTSVEQAKELIQRHLDALAQGRKIRWAIVPKEPTDGGSERMIGTIGFHTWDQEDFKCEVGCEIARAYWSQGVISEVIQPVLAYGFHHMELNRVEAQFNPLNTGSRRVLEKAGFQREGVLRDYAYLNGKFLDVEVYSLLKREFEAAQA</sequence>